<evidence type="ECO:0000256" key="1">
    <source>
        <dbReference type="SAM" id="MobiDB-lite"/>
    </source>
</evidence>
<protein>
    <submittedName>
        <fullName evidence="2">Uncharacterized protein</fullName>
    </submittedName>
</protein>
<evidence type="ECO:0000313" key="2">
    <source>
        <dbReference type="EMBL" id="KAJ7100140.1"/>
    </source>
</evidence>
<feature type="region of interest" description="Disordered" evidence="1">
    <location>
        <begin position="1"/>
        <end position="33"/>
    </location>
</feature>
<reference evidence="2" key="1">
    <citation type="submission" date="2023-03" db="EMBL/GenBank/DDBJ databases">
        <title>Massive genome expansion in bonnet fungi (Mycena s.s.) driven by repeated elements and novel gene families across ecological guilds.</title>
        <authorList>
            <consortium name="Lawrence Berkeley National Laboratory"/>
            <person name="Harder C.B."/>
            <person name="Miyauchi S."/>
            <person name="Viragh M."/>
            <person name="Kuo A."/>
            <person name="Thoen E."/>
            <person name="Andreopoulos B."/>
            <person name="Lu D."/>
            <person name="Skrede I."/>
            <person name="Drula E."/>
            <person name="Henrissat B."/>
            <person name="Morin E."/>
            <person name="Kohler A."/>
            <person name="Barry K."/>
            <person name="LaButti K."/>
            <person name="Morin E."/>
            <person name="Salamov A."/>
            <person name="Lipzen A."/>
            <person name="Mereny Z."/>
            <person name="Hegedus B."/>
            <person name="Baldrian P."/>
            <person name="Stursova M."/>
            <person name="Weitz H."/>
            <person name="Taylor A."/>
            <person name="Grigoriev I.V."/>
            <person name="Nagy L.G."/>
            <person name="Martin F."/>
            <person name="Kauserud H."/>
        </authorList>
    </citation>
    <scope>NUCLEOTIDE SEQUENCE</scope>
    <source>
        <strain evidence="2">CBHHK173m</strain>
    </source>
</reference>
<feature type="compositionally biased region" description="Polar residues" evidence="1">
    <location>
        <begin position="9"/>
        <end position="22"/>
    </location>
</feature>
<evidence type="ECO:0000313" key="3">
    <source>
        <dbReference type="Proteomes" id="UP001222325"/>
    </source>
</evidence>
<keyword evidence="3" id="KW-1185">Reference proteome</keyword>
<gene>
    <name evidence="2" type="ORF">B0H15DRAFT_509765</name>
</gene>
<accession>A0AAD6UF17</accession>
<dbReference type="AlphaFoldDB" id="A0AAD6UF17"/>
<dbReference type="Proteomes" id="UP001222325">
    <property type="component" value="Unassembled WGS sequence"/>
</dbReference>
<comment type="caution">
    <text evidence="2">The sequence shown here is derived from an EMBL/GenBank/DDBJ whole genome shotgun (WGS) entry which is preliminary data.</text>
</comment>
<proteinExistence type="predicted"/>
<sequence>MPSVFGAASPTTSMPNKSQVPSQVPVEPDEGDKSFSFDLSSLSQATTIHEFLSTPHLVQPVFSGHQALKQVSARGPRAVEILPDLERLKEVVYLPSMTLRAHEFVRGKDNLEEIQLTEEQRALLSAGPAVANCTTKLYNEADFEYAFRASQGHIVAECLNIIENKSLNDMDRYFPHKGTPGSRPNMTSHAYADVEIGKTVVEMKTTKSIHASFIEDFLDIKFADLQSIVSQNGADRGYLFHFSPPKEENDSLNASVQPVVQSWTQLQEKGFKFGQGSSQHYSFFEIKDPGNPQRLYISRCLSTFPPKPDPDSKFPPPTEPSDSGIYAMFNLVRIASKEQLAEEFLDILRKDMGTPGNLIKVLSRNPELVGTALEPGHRCIVNVSKGSVGVMYRDQTDAKTPALRKKKKPIQDYTAYEGPSQDGDFQALIPDPEPKGQPKKTQARPPKQGGSSDPPPVTQTTQASRGEPSRQRASRIARLAQAEGSTNNPDGGVNVPVPLVASRRPRTRSQARDAQ</sequence>
<organism evidence="2 3">
    <name type="scientific">Mycena belliarum</name>
    <dbReference type="NCBI Taxonomy" id="1033014"/>
    <lineage>
        <taxon>Eukaryota</taxon>
        <taxon>Fungi</taxon>
        <taxon>Dikarya</taxon>
        <taxon>Basidiomycota</taxon>
        <taxon>Agaricomycotina</taxon>
        <taxon>Agaricomycetes</taxon>
        <taxon>Agaricomycetidae</taxon>
        <taxon>Agaricales</taxon>
        <taxon>Marasmiineae</taxon>
        <taxon>Mycenaceae</taxon>
        <taxon>Mycena</taxon>
    </lineage>
</organism>
<name>A0AAD6UF17_9AGAR</name>
<dbReference type="EMBL" id="JARJCN010000006">
    <property type="protein sequence ID" value="KAJ7100140.1"/>
    <property type="molecule type" value="Genomic_DNA"/>
</dbReference>
<feature type="region of interest" description="Disordered" evidence="1">
    <location>
        <begin position="398"/>
        <end position="515"/>
    </location>
</feature>